<dbReference type="Pfam" id="PF18962">
    <property type="entry name" value="Por_Secre_tail"/>
    <property type="match status" value="1"/>
</dbReference>
<name>A0ABU7XSX6_9FLAO</name>
<keyword evidence="4" id="KW-1185">Reference proteome</keyword>
<keyword evidence="1" id="KW-0732">Signal</keyword>
<dbReference type="InterPro" id="IPR026444">
    <property type="entry name" value="Secre_tail"/>
</dbReference>
<evidence type="ECO:0000313" key="3">
    <source>
        <dbReference type="EMBL" id="MEF3833822.1"/>
    </source>
</evidence>
<comment type="caution">
    <text evidence="3">The sequence shown here is derived from an EMBL/GenBank/DDBJ whole genome shotgun (WGS) entry which is preliminary data.</text>
</comment>
<evidence type="ECO:0000256" key="1">
    <source>
        <dbReference type="ARBA" id="ARBA00022729"/>
    </source>
</evidence>
<gene>
    <name evidence="3" type="ORF">N1F79_11825</name>
</gene>
<sequence length="504" mass="52890">MKKNLFLIFLIPFFSISQTKIGNDIDGKAGGDESGYSISLSSDGSIIAIGSPKNNNSDGNYNSGLVQIYKNVSGTWTQIGRDIEGETNNDESGYSVSLSADGSVVAIGAPNHRGANGSDSGHVSIYKYTSPDLWVLMGNNIDGEMAYDQSGYSVSLSSDDGSIVAIGAPNHRGANGSNSGHVRVYKYESSSDAWTQIGNNIDGEAYGDKSGSCVSLSANGSIVAIGAPNHRGVNGPDSGHVIVYQSTPSGWKKMGNAIDGKAYGDKSGFSISLSADGSVVAIGAPNHRGINGSNSGHVRIYKYISNDWTQIGLDIGGEAHSDESGSSVSLSNDGSVVAIGAIYNNGDNGLTSRSGHVRIYRNISGNWKLQGNDIDGEAYNDKSGSSVSLSNDGSVVAIGAIGNRGDSSLSNSGHTRVYDLSTLLSSDTFVLSQFRLFPNPSKGQTTIKLNKGLTLEKISIYNNFDQFIQSTQKEVIDTSSLSTGVYYVQVVTNKGKATKKLVIK</sequence>
<evidence type="ECO:0000259" key="2">
    <source>
        <dbReference type="Pfam" id="PF18962"/>
    </source>
</evidence>
<accession>A0ABU7XSX6</accession>
<dbReference type="InterPro" id="IPR011043">
    <property type="entry name" value="Gal_Oxase/kelch_b-propeller"/>
</dbReference>
<dbReference type="SUPFAM" id="SSF50965">
    <property type="entry name" value="Galactose oxidase, central domain"/>
    <property type="match status" value="2"/>
</dbReference>
<dbReference type="Proteomes" id="UP001337305">
    <property type="component" value="Unassembled WGS sequence"/>
</dbReference>
<reference evidence="3 4" key="1">
    <citation type="submission" date="2022-09" db="EMBL/GenBank/DDBJ databases">
        <title>Genome sequencing of Flavivirga sp. MEBiC05379.</title>
        <authorList>
            <person name="Oh H.-M."/>
            <person name="Kwon K.K."/>
            <person name="Park M.J."/>
            <person name="Yang S.-H."/>
        </authorList>
    </citation>
    <scope>NUCLEOTIDE SEQUENCE [LARGE SCALE GENOMIC DNA]</scope>
    <source>
        <strain evidence="3 4">MEBiC05379</strain>
    </source>
</reference>
<dbReference type="NCBIfam" id="TIGR04183">
    <property type="entry name" value="Por_Secre_tail"/>
    <property type="match status" value="1"/>
</dbReference>
<organism evidence="3 4">
    <name type="scientific">Flavivirga spongiicola</name>
    <dbReference type="NCBI Taxonomy" id="421621"/>
    <lineage>
        <taxon>Bacteria</taxon>
        <taxon>Pseudomonadati</taxon>
        <taxon>Bacteroidota</taxon>
        <taxon>Flavobacteriia</taxon>
        <taxon>Flavobacteriales</taxon>
        <taxon>Flavobacteriaceae</taxon>
        <taxon>Flavivirga</taxon>
    </lineage>
</organism>
<dbReference type="PANTHER" id="PTHR36220:SF1">
    <property type="entry name" value="GAMMA TUBULIN COMPLEX COMPONENT C-TERMINAL DOMAIN-CONTAINING PROTEIN"/>
    <property type="match status" value="1"/>
</dbReference>
<dbReference type="EMBL" id="JAODOP010000004">
    <property type="protein sequence ID" value="MEF3833822.1"/>
    <property type="molecule type" value="Genomic_DNA"/>
</dbReference>
<evidence type="ECO:0000313" key="4">
    <source>
        <dbReference type="Proteomes" id="UP001337305"/>
    </source>
</evidence>
<protein>
    <submittedName>
        <fullName evidence="3">T9SS type A sorting domain-containing protein</fullName>
    </submittedName>
</protein>
<dbReference type="PANTHER" id="PTHR36220">
    <property type="entry name" value="UNNAMED PRODUCT"/>
    <property type="match status" value="1"/>
</dbReference>
<feature type="domain" description="Secretion system C-terminal sorting" evidence="2">
    <location>
        <begin position="436"/>
        <end position="503"/>
    </location>
</feature>
<proteinExistence type="predicted"/>
<dbReference type="RefSeq" id="WP_303306161.1">
    <property type="nucleotide sequence ID" value="NZ_JAODOP010000004.1"/>
</dbReference>